<reference evidence="2" key="2">
    <citation type="submission" date="2020-09" db="EMBL/GenBank/DDBJ databases">
        <authorList>
            <person name="Sun Q."/>
            <person name="Kim S."/>
        </authorList>
    </citation>
    <scope>NUCLEOTIDE SEQUENCE</scope>
    <source>
        <strain evidence="2">KCTC 12368</strain>
    </source>
</reference>
<keyword evidence="1" id="KW-0732">Signal</keyword>
<gene>
    <name evidence="2" type="ORF">GCM10007049_01120</name>
</gene>
<evidence type="ECO:0000313" key="3">
    <source>
        <dbReference type="Proteomes" id="UP000619457"/>
    </source>
</evidence>
<feature type="signal peptide" evidence="1">
    <location>
        <begin position="1"/>
        <end position="22"/>
    </location>
</feature>
<dbReference type="EMBL" id="BMWX01000001">
    <property type="protein sequence ID" value="GGZ13127.1"/>
    <property type="molecule type" value="Genomic_DNA"/>
</dbReference>
<dbReference type="RefSeq" id="WP_018475077.1">
    <property type="nucleotide sequence ID" value="NZ_BMWX01000001.1"/>
</dbReference>
<sequence>MKILFNAALAISLVFASFSCLNADSEALESSEVYHAAAKFSVEKEYKGELQIVLGDVKQAFITDKLSTKKQIEMLVKGFKYEFKVDGIRIPIFPEGHMSKQQRFLMHYLMAKCKAEKLLVFANPANHLGGVRIANGDMSNTSSVKGDFAKSDKLIQVVRDFSKEYNVDFISPLNEDSAPGDAWTAEQINDIYASLYGKVQGAKLVGSDVWGIPAAIKYLDQTNIADYIDVSTTHNLGFNHDKWPEFIEKSGHLPVWDSEVNMNKKYANRLTRIEAAIERGVNGLVLYNSWNMINLETGEIGANGMKFRDYYLK</sequence>
<keyword evidence="3" id="KW-1185">Reference proteome</keyword>
<comment type="caution">
    <text evidence="2">The sequence shown here is derived from an EMBL/GenBank/DDBJ whole genome shotgun (WGS) entry which is preliminary data.</text>
</comment>
<evidence type="ECO:0000313" key="2">
    <source>
        <dbReference type="EMBL" id="GGZ13127.1"/>
    </source>
</evidence>
<evidence type="ECO:0008006" key="4">
    <source>
        <dbReference type="Google" id="ProtNLM"/>
    </source>
</evidence>
<dbReference type="PROSITE" id="PS51257">
    <property type="entry name" value="PROKAR_LIPOPROTEIN"/>
    <property type="match status" value="1"/>
</dbReference>
<organism evidence="2 3">
    <name type="scientific">Echinicola pacifica</name>
    <dbReference type="NCBI Taxonomy" id="346377"/>
    <lineage>
        <taxon>Bacteria</taxon>
        <taxon>Pseudomonadati</taxon>
        <taxon>Bacteroidota</taxon>
        <taxon>Cytophagia</taxon>
        <taxon>Cytophagales</taxon>
        <taxon>Cyclobacteriaceae</taxon>
        <taxon>Echinicola</taxon>
    </lineage>
</organism>
<evidence type="ECO:0000256" key="1">
    <source>
        <dbReference type="SAM" id="SignalP"/>
    </source>
</evidence>
<name>A0A918UIX8_9BACT</name>
<proteinExistence type="predicted"/>
<dbReference type="AlphaFoldDB" id="A0A918UIX8"/>
<feature type="chain" id="PRO_5037701826" description="Glycosyl hydrolase domain-containing protein" evidence="1">
    <location>
        <begin position="23"/>
        <end position="313"/>
    </location>
</feature>
<accession>A0A918UIX8</accession>
<dbReference type="Proteomes" id="UP000619457">
    <property type="component" value="Unassembled WGS sequence"/>
</dbReference>
<dbReference type="InterPro" id="IPR017853">
    <property type="entry name" value="GH"/>
</dbReference>
<dbReference type="SUPFAM" id="SSF51445">
    <property type="entry name" value="(Trans)glycosidases"/>
    <property type="match status" value="1"/>
</dbReference>
<protein>
    <recommendedName>
        <fullName evidence="4">Glycosyl hydrolase domain-containing protein</fullName>
    </recommendedName>
</protein>
<dbReference type="Gene3D" id="3.20.20.80">
    <property type="entry name" value="Glycosidases"/>
    <property type="match status" value="1"/>
</dbReference>
<reference evidence="2" key="1">
    <citation type="journal article" date="2014" name="Int. J. Syst. Evol. Microbiol.">
        <title>Complete genome sequence of Corynebacterium casei LMG S-19264T (=DSM 44701T), isolated from a smear-ripened cheese.</title>
        <authorList>
            <consortium name="US DOE Joint Genome Institute (JGI-PGF)"/>
            <person name="Walter F."/>
            <person name="Albersmeier A."/>
            <person name="Kalinowski J."/>
            <person name="Ruckert C."/>
        </authorList>
    </citation>
    <scope>NUCLEOTIDE SEQUENCE</scope>
    <source>
        <strain evidence="2">KCTC 12368</strain>
    </source>
</reference>